<dbReference type="InterPro" id="IPR035965">
    <property type="entry name" value="PAS-like_dom_sf"/>
</dbReference>
<dbReference type="InterPro" id="IPR000014">
    <property type="entry name" value="PAS"/>
</dbReference>
<dbReference type="CDD" id="cd00130">
    <property type="entry name" value="PAS"/>
    <property type="match status" value="1"/>
</dbReference>
<dbReference type="EMBL" id="SLUI01000004">
    <property type="protein sequence ID" value="TCL38165.1"/>
    <property type="molecule type" value="Genomic_DNA"/>
</dbReference>
<keyword evidence="2" id="KW-0808">Transferase</keyword>
<evidence type="ECO:0000313" key="2">
    <source>
        <dbReference type="EMBL" id="TCL38165.1"/>
    </source>
</evidence>
<accession>A0A4R1Q8V9</accession>
<dbReference type="AlphaFoldDB" id="A0A4R1Q8V9"/>
<protein>
    <submittedName>
        <fullName evidence="2">PAS domain S-box-containing protein/putative nucleotidyltransferase with HDIG domain</fullName>
    </submittedName>
</protein>
<evidence type="ECO:0000313" key="3">
    <source>
        <dbReference type="Proteomes" id="UP000295063"/>
    </source>
</evidence>
<dbReference type="SMART" id="SM00471">
    <property type="entry name" value="HDc"/>
    <property type="match status" value="1"/>
</dbReference>
<evidence type="ECO:0000259" key="1">
    <source>
        <dbReference type="PROSITE" id="PS51832"/>
    </source>
</evidence>
<name>A0A4R1Q8V9_9FIRM</name>
<proteinExistence type="predicted"/>
<dbReference type="Gene3D" id="3.30.450.20">
    <property type="entry name" value="PAS domain"/>
    <property type="match status" value="1"/>
</dbReference>
<dbReference type="Gene3D" id="1.10.3210.10">
    <property type="entry name" value="Hypothetical protein af1432"/>
    <property type="match status" value="1"/>
</dbReference>
<dbReference type="SUPFAM" id="SSF55785">
    <property type="entry name" value="PYP-like sensor domain (PAS domain)"/>
    <property type="match status" value="1"/>
</dbReference>
<dbReference type="InterPro" id="IPR037522">
    <property type="entry name" value="HD_GYP_dom"/>
</dbReference>
<dbReference type="PROSITE" id="PS51832">
    <property type="entry name" value="HD_GYP"/>
    <property type="match status" value="1"/>
</dbReference>
<keyword evidence="3" id="KW-1185">Reference proteome</keyword>
<reference evidence="2 3" key="1">
    <citation type="submission" date="2019-03" db="EMBL/GenBank/DDBJ databases">
        <title>Genomic Encyclopedia of Type Strains, Phase IV (KMG-IV): sequencing the most valuable type-strain genomes for metagenomic binning, comparative biology and taxonomic classification.</title>
        <authorList>
            <person name="Goeker M."/>
        </authorList>
    </citation>
    <scope>NUCLEOTIDE SEQUENCE [LARGE SCALE GENOMIC DNA]</scope>
    <source>
        <strain evidence="2 3">DSM 15969</strain>
    </source>
</reference>
<feature type="domain" description="HD-GYP" evidence="1">
    <location>
        <begin position="134"/>
        <end position="327"/>
    </location>
</feature>
<dbReference type="GO" id="GO:0016740">
    <property type="term" value="F:transferase activity"/>
    <property type="evidence" value="ECO:0007669"/>
    <property type="project" value="UniProtKB-KW"/>
</dbReference>
<dbReference type="Pfam" id="PF08448">
    <property type="entry name" value="PAS_4"/>
    <property type="match status" value="1"/>
</dbReference>
<dbReference type="PANTHER" id="PTHR43155:SF2">
    <property type="entry name" value="CYCLIC DI-GMP PHOSPHODIESTERASE PA4108"/>
    <property type="match status" value="1"/>
</dbReference>
<comment type="caution">
    <text evidence="2">The sequence shown here is derived from an EMBL/GenBank/DDBJ whole genome shotgun (WGS) entry which is preliminary data.</text>
</comment>
<gene>
    <name evidence="2" type="ORF">EV210_104133</name>
</gene>
<dbReference type="InterPro" id="IPR006675">
    <property type="entry name" value="HDIG_dom"/>
</dbReference>
<dbReference type="NCBIfam" id="TIGR00277">
    <property type="entry name" value="HDIG"/>
    <property type="match status" value="1"/>
</dbReference>
<dbReference type="InterPro" id="IPR003607">
    <property type="entry name" value="HD/PDEase_dom"/>
</dbReference>
<sequence>MCEIYFNCIMESIETRSSQGWIIINPQYEVVYVNDSFCRMWQCTREALLGKSLLQWYAGHKKNSEGNYFGPLIETMATGVEMQNVEACLQKFLSDERIWQLVDTFLIRDKQGKVEYGVASYSVIEKFKAIEQQLNSINLKVIKAFSKAIGARDVYTMQHSEKVAALMFGLAEAMLLSPGEATVAYLAGIVHDIGKIGVPENVLNKPGRLSEDEFALMKQHPAIGADILRQIDGFADIATIVLHHHERYDGKGYPHQIAGECIPLLSRMLAVCDSYDAMVSDRCYRQPVTKAQAMAEIERCSSSQFDPMVAECFLRFVSSNLSWKAAD</sequence>
<dbReference type="PANTHER" id="PTHR43155">
    <property type="entry name" value="CYCLIC DI-GMP PHOSPHODIESTERASE PA4108-RELATED"/>
    <property type="match status" value="1"/>
</dbReference>
<dbReference type="CDD" id="cd00077">
    <property type="entry name" value="HDc"/>
    <property type="match status" value="1"/>
</dbReference>
<dbReference type="SUPFAM" id="SSF109604">
    <property type="entry name" value="HD-domain/PDEase-like"/>
    <property type="match status" value="1"/>
</dbReference>
<dbReference type="RefSeq" id="WP_132077729.1">
    <property type="nucleotide sequence ID" value="NZ_DALYTA010000001.1"/>
</dbReference>
<dbReference type="InterPro" id="IPR013656">
    <property type="entry name" value="PAS_4"/>
</dbReference>
<dbReference type="Pfam" id="PF13487">
    <property type="entry name" value="HD_5"/>
    <property type="match status" value="1"/>
</dbReference>
<dbReference type="Proteomes" id="UP000295063">
    <property type="component" value="Unassembled WGS sequence"/>
</dbReference>
<dbReference type="OrthoDB" id="9804747at2"/>
<organism evidence="2 3">
    <name type="scientific">Anaerospora hongkongensis</name>
    <dbReference type="NCBI Taxonomy" id="244830"/>
    <lineage>
        <taxon>Bacteria</taxon>
        <taxon>Bacillati</taxon>
        <taxon>Bacillota</taxon>
        <taxon>Negativicutes</taxon>
        <taxon>Selenomonadales</taxon>
        <taxon>Sporomusaceae</taxon>
        <taxon>Anaerospora</taxon>
    </lineage>
</organism>